<comment type="catalytic activity">
    <reaction evidence="9 11">
        <text>hydrogencarbonate + L-glutamine + 2 ATP + H2O = carbamoyl phosphate + L-glutamate + 2 ADP + phosphate + 2 H(+)</text>
        <dbReference type="Rhea" id="RHEA:18633"/>
        <dbReference type="ChEBI" id="CHEBI:15377"/>
        <dbReference type="ChEBI" id="CHEBI:15378"/>
        <dbReference type="ChEBI" id="CHEBI:17544"/>
        <dbReference type="ChEBI" id="CHEBI:29985"/>
        <dbReference type="ChEBI" id="CHEBI:30616"/>
        <dbReference type="ChEBI" id="CHEBI:43474"/>
        <dbReference type="ChEBI" id="CHEBI:58228"/>
        <dbReference type="ChEBI" id="CHEBI:58359"/>
        <dbReference type="ChEBI" id="CHEBI:456216"/>
        <dbReference type="EC" id="6.3.5.5"/>
    </reaction>
</comment>
<dbReference type="PROSITE" id="PS51273">
    <property type="entry name" value="GATASE_TYPE_1"/>
    <property type="match status" value="1"/>
</dbReference>
<dbReference type="GO" id="GO:0004359">
    <property type="term" value="F:glutaminase activity"/>
    <property type="evidence" value="ECO:0007669"/>
    <property type="project" value="RHEA"/>
</dbReference>
<comment type="subunit">
    <text evidence="11">Composed of two chains; the small (or glutamine) chain promotes the hydrolysis of glutamine to ammonia, which is used by the large (or ammonia) chain to synthesize carbamoyl phosphate. Tetramer of heterodimers (alpha,beta)4.</text>
</comment>
<dbReference type="CDD" id="cd01744">
    <property type="entry name" value="GATase1_CPSase"/>
    <property type="match status" value="1"/>
</dbReference>
<keyword evidence="7 11" id="KW-0315">Glutamine amidotransferase</keyword>
<evidence type="ECO:0000256" key="9">
    <source>
        <dbReference type="ARBA" id="ARBA00048816"/>
    </source>
</evidence>
<comment type="pathway">
    <text evidence="2 11">Amino-acid biosynthesis; L-arginine biosynthesis; carbamoyl phosphate from bicarbonate: step 1/1.</text>
</comment>
<dbReference type="Proteomes" id="UP000199009">
    <property type="component" value="Chromosome I"/>
</dbReference>
<evidence type="ECO:0000259" key="12">
    <source>
        <dbReference type="SMART" id="SM01097"/>
    </source>
</evidence>
<dbReference type="STRING" id="370764.SAMN04489810_2598"/>
<evidence type="ECO:0000256" key="10">
    <source>
        <dbReference type="ARBA" id="ARBA00049285"/>
    </source>
</evidence>
<evidence type="ECO:0000313" key="13">
    <source>
        <dbReference type="EMBL" id="SDH28255.1"/>
    </source>
</evidence>
<dbReference type="PANTHER" id="PTHR43418">
    <property type="entry name" value="MULTIFUNCTIONAL TRYPTOPHAN BIOSYNTHESIS PROTEIN-RELATED"/>
    <property type="match status" value="1"/>
</dbReference>
<dbReference type="SMART" id="SM01097">
    <property type="entry name" value="CPSase_sm_chain"/>
    <property type="match status" value="1"/>
</dbReference>
<accession>A0A1G8B531</accession>
<dbReference type="InterPro" id="IPR002474">
    <property type="entry name" value="CarbamoylP_synth_ssu_N"/>
</dbReference>
<comment type="similarity">
    <text evidence="3 11">Belongs to the CarA family.</text>
</comment>
<keyword evidence="5 11" id="KW-0547">Nucleotide-binding</keyword>
<feature type="binding site" evidence="11">
    <location>
        <position position="52"/>
    </location>
    <ligand>
        <name>L-glutamine</name>
        <dbReference type="ChEBI" id="CHEBI:58359"/>
    </ligand>
</feature>
<dbReference type="GO" id="GO:0004088">
    <property type="term" value="F:carbamoyl-phosphate synthase (glutamine-hydrolyzing) activity"/>
    <property type="evidence" value="ECO:0007669"/>
    <property type="project" value="UniProtKB-UniRule"/>
</dbReference>
<dbReference type="SUPFAM" id="SSF52317">
    <property type="entry name" value="Class I glutamine amidotransferase-like"/>
    <property type="match status" value="1"/>
</dbReference>
<dbReference type="EMBL" id="LT629692">
    <property type="protein sequence ID" value="SDH28255.1"/>
    <property type="molecule type" value="Genomic_DNA"/>
</dbReference>
<dbReference type="PRINTS" id="PR00096">
    <property type="entry name" value="GATASE"/>
</dbReference>
<dbReference type="GO" id="GO:0005524">
    <property type="term" value="F:ATP binding"/>
    <property type="evidence" value="ECO:0007669"/>
    <property type="project" value="UniProtKB-UniRule"/>
</dbReference>
<dbReference type="InterPro" id="IPR035686">
    <property type="entry name" value="CPSase_GATase1"/>
</dbReference>
<sequence>MTALHTPEPAVLVLEDGTRHVGRAYGALGTTLGEVVFATGMTGYQETLTDPSYAGQIVLQTAPHIGNTGMNDEDPESRRIWVAGYIVRDPSRVVSNWRADESLDDALVSDGIIGISGIDTRSVTRHIRSAGSMRGGIFSGEAADLSPDQQLAIVQQAPQMSGLNLSAEVSVAATEVTPAAAAAGERIGNLAVLDLGVKQATIDNLAARGFDVHVLPQDVTIEQLRAIDPVAVFYSNGPGDPAASGDHVQLLRGVLDGGLPFFGICFGNQLLGRALGLGTYKLPFGHRGINQPVLDKTTGRVEITAHNHGFAVEAPLEGEFDSPNGYGRIEVSHVGLNDDVVEGLRALDIPAFSVQYHPEAAAGPHDANYLFDRFRDMVIATQENRKNA</sequence>
<feature type="domain" description="Carbamoyl-phosphate synthase small subunit N-terminal" evidence="12">
    <location>
        <begin position="8"/>
        <end position="138"/>
    </location>
</feature>
<dbReference type="NCBIfam" id="NF009475">
    <property type="entry name" value="PRK12838.1"/>
    <property type="match status" value="1"/>
</dbReference>
<evidence type="ECO:0000256" key="3">
    <source>
        <dbReference type="ARBA" id="ARBA00007800"/>
    </source>
</evidence>
<feature type="binding site" evidence="11">
    <location>
        <position position="307"/>
    </location>
    <ligand>
        <name>L-glutamine</name>
        <dbReference type="ChEBI" id="CHEBI:58359"/>
    </ligand>
</feature>
<evidence type="ECO:0000256" key="4">
    <source>
        <dbReference type="ARBA" id="ARBA00022598"/>
    </source>
</evidence>
<evidence type="ECO:0000256" key="8">
    <source>
        <dbReference type="ARBA" id="ARBA00022975"/>
    </source>
</evidence>
<organism evidence="13 14">
    <name type="scientific">Microbacterium pygmaeum</name>
    <dbReference type="NCBI Taxonomy" id="370764"/>
    <lineage>
        <taxon>Bacteria</taxon>
        <taxon>Bacillati</taxon>
        <taxon>Actinomycetota</taxon>
        <taxon>Actinomycetes</taxon>
        <taxon>Micrococcales</taxon>
        <taxon>Microbacteriaceae</taxon>
        <taxon>Microbacterium</taxon>
    </lineage>
</organism>
<dbReference type="PANTHER" id="PTHR43418:SF7">
    <property type="entry name" value="CARBAMOYL-PHOSPHATE SYNTHASE SMALL CHAIN"/>
    <property type="match status" value="1"/>
</dbReference>
<keyword evidence="14" id="KW-1185">Reference proteome</keyword>
<protein>
    <recommendedName>
        <fullName evidence="11">Carbamoyl phosphate synthase small chain</fullName>
        <ecNumber evidence="11">6.3.5.5</ecNumber>
    </recommendedName>
    <alternativeName>
        <fullName evidence="11">Carbamoyl phosphate synthetase glutamine chain</fullName>
    </alternativeName>
</protein>
<keyword evidence="4 11" id="KW-0436">Ligase</keyword>
<feature type="active site" description="Nucleophile" evidence="11">
    <location>
        <position position="265"/>
    </location>
</feature>
<dbReference type="GO" id="GO:0044205">
    <property type="term" value="P:'de novo' UMP biosynthetic process"/>
    <property type="evidence" value="ECO:0007669"/>
    <property type="project" value="UniProtKB-UniRule"/>
</dbReference>
<dbReference type="UniPathway" id="UPA00068">
    <property type="reaction ID" value="UER00171"/>
</dbReference>
<dbReference type="HAMAP" id="MF_01209">
    <property type="entry name" value="CPSase_S_chain"/>
    <property type="match status" value="1"/>
</dbReference>
<evidence type="ECO:0000313" key="14">
    <source>
        <dbReference type="Proteomes" id="UP000199009"/>
    </source>
</evidence>
<reference evidence="13 14" key="1">
    <citation type="submission" date="2016-10" db="EMBL/GenBank/DDBJ databases">
        <authorList>
            <person name="de Groot N.N."/>
        </authorList>
    </citation>
    <scope>NUCLEOTIDE SEQUENCE [LARGE SCALE GENOMIC DNA]</scope>
    <source>
        <strain evidence="13 14">DSM 23142</strain>
    </source>
</reference>
<feature type="binding site" evidence="11">
    <location>
        <position position="237"/>
    </location>
    <ligand>
        <name>L-glutamine</name>
        <dbReference type="ChEBI" id="CHEBI:58359"/>
    </ligand>
</feature>
<dbReference type="SUPFAM" id="SSF52021">
    <property type="entry name" value="Carbamoyl phosphate synthetase, small subunit N-terminal domain"/>
    <property type="match status" value="1"/>
</dbReference>
<dbReference type="Pfam" id="PF00117">
    <property type="entry name" value="GATase"/>
    <property type="match status" value="1"/>
</dbReference>
<feature type="binding site" evidence="11">
    <location>
        <position position="269"/>
    </location>
    <ligand>
        <name>L-glutamine</name>
        <dbReference type="ChEBI" id="CHEBI:58359"/>
    </ligand>
</feature>
<dbReference type="GO" id="GO:0006541">
    <property type="term" value="P:glutamine metabolic process"/>
    <property type="evidence" value="ECO:0007669"/>
    <property type="project" value="InterPro"/>
</dbReference>
<keyword evidence="6 11" id="KW-0067">ATP-binding</keyword>
<gene>
    <name evidence="11" type="primary">carA</name>
    <name evidence="13" type="ORF">SAMN04489810_2598</name>
</gene>
<dbReference type="InterPro" id="IPR029062">
    <property type="entry name" value="Class_I_gatase-like"/>
</dbReference>
<evidence type="ECO:0000256" key="2">
    <source>
        <dbReference type="ARBA" id="ARBA00005077"/>
    </source>
</evidence>
<evidence type="ECO:0000256" key="5">
    <source>
        <dbReference type="ARBA" id="ARBA00022741"/>
    </source>
</evidence>
<dbReference type="InterPro" id="IPR050472">
    <property type="entry name" value="Anth_synth/Amidotransfase"/>
</dbReference>
<dbReference type="PRINTS" id="PR00097">
    <property type="entry name" value="ANTSNTHASEII"/>
</dbReference>
<feature type="binding site" evidence="11">
    <location>
        <position position="310"/>
    </location>
    <ligand>
        <name>L-glutamine</name>
        <dbReference type="ChEBI" id="CHEBI:58359"/>
    </ligand>
</feature>
<dbReference type="RefSeq" id="WP_091490915.1">
    <property type="nucleotide sequence ID" value="NZ_LT629692.1"/>
</dbReference>
<dbReference type="EC" id="6.3.5.5" evidence="11"/>
<dbReference type="OrthoDB" id="9804328at2"/>
<comment type="function">
    <text evidence="11">Small subunit of the glutamine-dependent carbamoyl phosphate synthetase (CPSase). CPSase catalyzes the formation of carbamoyl phosphate from the ammonia moiety of glutamine, carbonate, and phosphate donated by ATP, constituting the first step of 2 biosynthetic pathways, one leading to arginine and/or urea and the other to pyrimidine nucleotides. The small subunit (glutamine amidotransferase) binds and cleaves glutamine to supply the large subunit with the substrate ammonia.</text>
</comment>
<dbReference type="Gene3D" id="3.40.50.880">
    <property type="match status" value="1"/>
</dbReference>
<feature type="binding site" evidence="11">
    <location>
        <position position="266"/>
    </location>
    <ligand>
        <name>L-glutamine</name>
        <dbReference type="ChEBI" id="CHEBI:58359"/>
    </ligand>
</feature>
<dbReference type="GO" id="GO:0006526">
    <property type="term" value="P:L-arginine biosynthetic process"/>
    <property type="evidence" value="ECO:0007669"/>
    <property type="project" value="UniProtKB-UniRule"/>
</dbReference>
<dbReference type="Gene3D" id="3.50.30.20">
    <property type="entry name" value="Carbamoyl-phosphate synthase small subunit, N-terminal domain"/>
    <property type="match status" value="1"/>
</dbReference>
<evidence type="ECO:0000256" key="1">
    <source>
        <dbReference type="ARBA" id="ARBA00004812"/>
    </source>
</evidence>
<comment type="catalytic activity">
    <reaction evidence="10 11">
        <text>L-glutamine + H2O = L-glutamate + NH4(+)</text>
        <dbReference type="Rhea" id="RHEA:15889"/>
        <dbReference type="ChEBI" id="CHEBI:15377"/>
        <dbReference type="ChEBI" id="CHEBI:28938"/>
        <dbReference type="ChEBI" id="CHEBI:29985"/>
        <dbReference type="ChEBI" id="CHEBI:58359"/>
    </reaction>
</comment>
<keyword evidence="8 11" id="KW-0665">Pyrimidine biosynthesis</keyword>
<dbReference type="UniPathway" id="UPA00070">
    <property type="reaction ID" value="UER00115"/>
</dbReference>
<comment type="pathway">
    <text evidence="1 11">Pyrimidine metabolism; UMP biosynthesis via de novo pathway; (S)-dihydroorotate from bicarbonate: step 1/3.</text>
</comment>
<evidence type="ECO:0000256" key="7">
    <source>
        <dbReference type="ARBA" id="ARBA00022962"/>
    </source>
</evidence>
<name>A0A1G8B531_9MICO</name>
<keyword evidence="11" id="KW-0028">Amino-acid biosynthesis</keyword>
<feature type="active site" evidence="11">
    <location>
        <position position="359"/>
    </location>
</feature>
<dbReference type="InterPro" id="IPR017926">
    <property type="entry name" value="GATASE"/>
</dbReference>
<keyword evidence="11" id="KW-0055">Arginine biosynthesis</keyword>
<dbReference type="GO" id="GO:0006207">
    <property type="term" value="P:'de novo' pyrimidine nucleobase biosynthetic process"/>
    <property type="evidence" value="ECO:0007669"/>
    <property type="project" value="InterPro"/>
</dbReference>
<dbReference type="AlphaFoldDB" id="A0A1G8B531"/>
<evidence type="ECO:0000256" key="11">
    <source>
        <dbReference type="HAMAP-Rule" id="MF_01209"/>
    </source>
</evidence>
<dbReference type="FunFam" id="3.50.30.20:FF:000001">
    <property type="entry name" value="Carbamoyl-phosphate synthase small chain"/>
    <property type="match status" value="1"/>
</dbReference>
<feature type="binding site" evidence="11">
    <location>
        <position position="309"/>
    </location>
    <ligand>
        <name>L-glutamine</name>
        <dbReference type="ChEBI" id="CHEBI:58359"/>
    </ligand>
</feature>
<dbReference type="Pfam" id="PF00988">
    <property type="entry name" value="CPSase_sm_chain"/>
    <property type="match status" value="1"/>
</dbReference>
<dbReference type="PRINTS" id="PR00099">
    <property type="entry name" value="CPSGATASE"/>
</dbReference>
<feature type="binding site" evidence="11">
    <location>
        <position position="239"/>
    </location>
    <ligand>
        <name>L-glutamine</name>
        <dbReference type="ChEBI" id="CHEBI:58359"/>
    </ligand>
</feature>
<feature type="active site" evidence="11">
    <location>
        <position position="357"/>
    </location>
</feature>
<evidence type="ECO:0000256" key="6">
    <source>
        <dbReference type="ARBA" id="ARBA00022840"/>
    </source>
</evidence>
<dbReference type="NCBIfam" id="TIGR01368">
    <property type="entry name" value="CPSaseIIsmall"/>
    <property type="match status" value="1"/>
</dbReference>
<proteinExistence type="inferred from homology"/>
<dbReference type="InterPro" id="IPR006274">
    <property type="entry name" value="CarbamoylP_synth_ssu"/>
</dbReference>
<feature type="region of interest" description="CPSase" evidence="11">
    <location>
        <begin position="1"/>
        <end position="186"/>
    </location>
</feature>
<dbReference type="InterPro" id="IPR036480">
    <property type="entry name" value="CarbP_synth_ssu_N_sf"/>
</dbReference>